<keyword evidence="2" id="KW-1185">Reference proteome</keyword>
<evidence type="ECO:0000313" key="2">
    <source>
        <dbReference type="Proteomes" id="UP001439875"/>
    </source>
</evidence>
<dbReference type="Proteomes" id="UP001439875">
    <property type="component" value="Unassembled WGS sequence"/>
</dbReference>
<accession>A0ACC6SH27</accession>
<dbReference type="EMBL" id="JBBMEW010000029">
    <property type="protein sequence ID" value="MEQ2529161.1"/>
    <property type="molecule type" value="Genomic_DNA"/>
</dbReference>
<evidence type="ECO:0000313" key="1">
    <source>
        <dbReference type="EMBL" id="MEQ2529161.1"/>
    </source>
</evidence>
<protein>
    <submittedName>
        <fullName evidence="1">PD-(D/E)XK nuclease family protein</fullName>
    </submittedName>
</protein>
<name>A0ACC6SH27_9BACI</name>
<reference evidence="1" key="1">
    <citation type="submission" date="2024-03" db="EMBL/GenBank/DDBJ databases">
        <title>Human intestinal bacterial collection.</title>
        <authorList>
            <person name="Pauvert C."/>
            <person name="Hitch T.C.A."/>
            <person name="Clavel T."/>
        </authorList>
    </citation>
    <scope>NUCLEOTIDE SEQUENCE</scope>
    <source>
        <strain evidence="1">CLA-AA-H227</strain>
    </source>
</reference>
<organism evidence="1 2">
    <name type="scientific">Robertmurraya yapensis</name>
    <name type="common">ex Hitch et al 2024</name>
    <dbReference type="NCBI Taxonomy" id="3133160"/>
    <lineage>
        <taxon>Bacteria</taxon>
        <taxon>Bacillati</taxon>
        <taxon>Bacillota</taxon>
        <taxon>Bacilli</taxon>
        <taxon>Bacillales</taxon>
        <taxon>Bacillaceae</taxon>
        <taxon>Robertmurraya</taxon>
    </lineage>
</organism>
<gene>
    <name evidence="1" type="ORF">WMO40_21030</name>
</gene>
<proteinExistence type="predicted"/>
<sequence length="255" mass="29569">MAKMVYSFSRLTRYEECPYRFYLVYVEGREEIVTLPLALGKAVHKAIELILKGHDLEDALISADMESELILDTNELRKLVEKAPILKGEGLRKGVEVEKYFMLPLSDDPNAPYIQGYIDLVKEIFGTFEFLDWKTNRIKYKPADTKQLSLYAWALSKIYKTKDIVGDLFFLRYFKRAKERQSFSETDMENARAWAEKTAKEIENKLVFLEIGEPVEELFPYKPNTNCKHCSFAAECLLKNEKEVLGGLMDEKSIC</sequence>
<comment type="caution">
    <text evidence="1">The sequence shown here is derived from an EMBL/GenBank/DDBJ whole genome shotgun (WGS) entry which is preliminary data.</text>
</comment>